<dbReference type="PRINTS" id="PR00421">
    <property type="entry name" value="THIOREDOXIN"/>
</dbReference>
<dbReference type="PROSITE" id="PS00194">
    <property type="entry name" value="THIOREDOXIN_1"/>
    <property type="match status" value="1"/>
</dbReference>
<protein>
    <recommendedName>
        <fullName evidence="3">Thioredoxin</fullName>
    </recommendedName>
</protein>
<evidence type="ECO:0000256" key="3">
    <source>
        <dbReference type="PIRNR" id="PIRNR000077"/>
    </source>
</evidence>
<keyword evidence="6" id="KW-1185">Reference proteome</keyword>
<gene>
    <name evidence="5" type="primary">NGLY1</name>
    <name evidence="5" type="ORF">SEUCBS140593_001849</name>
</gene>
<accession>A0ABP0B1N0</accession>
<evidence type="ECO:0000313" key="5">
    <source>
        <dbReference type="EMBL" id="CAK7213429.1"/>
    </source>
</evidence>
<evidence type="ECO:0000256" key="1">
    <source>
        <dbReference type="ARBA" id="ARBA00008987"/>
    </source>
</evidence>
<keyword evidence="5" id="KW-0378">Hydrolase</keyword>
<dbReference type="GO" id="GO:0000224">
    <property type="term" value="F:peptide-N4-(N-acetyl-beta-glucosaminyl)asparagine amidase activity"/>
    <property type="evidence" value="ECO:0007669"/>
    <property type="project" value="UniProtKB-EC"/>
</dbReference>
<dbReference type="PANTHER" id="PTHR46115">
    <property type="entry name" value="THIOREDOXIN-LIKE PROTEIN 1"/>
    <property type="match status" value="1"/>
</dbReference>
<comment type="caution">
    <text evidence="5">The sequence shown here is derived from an EMBL/GenBank/DDBJ whole genome shotgun (WGS) entry which is preliminary data.</text>
</comment>
<sequence length="109" mass="12095">MVVHSVSTFEEFKSISKVNKIVVVDFYATWCAPCKVISPIFEKFSEDPKFAGIYFAKIDVDAVPQAAQEYGIRAMPTFLSFKDEEKDGEVIGANPKGVEKLITDALAKL</sequence>
<name>A0ABP0B1N0_9PEZI</name>
<dbReference type="Proteomes" id="UP001642482">
    <property type="component" value="Unassembled WGS sequence"/>
</dbReference>
<proteinExistence type="inferred from homology"/>
<organism evidence="5 6">
    <name type="scientific">Sporothrix eucalyptigena</name>
    <dbReference type="NCBI Taxonomy" id="1812306"/>
    <lineage>
        <taxon>Eukaryota</taxon>
        <taxon>Fungi</taxon>
        <taxon>Dikarya</taxon>
        <taxon>Ascomycota</taxon>
        <taxon>Pezizomycotina</taxon>
        <taxon>Sordariomycetes</taxon>
        <taxon>Sordariomycetidae</taxon>
        <taxon>Ophiostomatales</taxon>
        <taxon>Ophiostomataceae</taxon>
        <taxon>Sporothrix</taxon>
    </lineage>
</organism>
<reference evidence="5 6" key="1">
    <citation type="submission" date="2024-01" db="EMBL/GenBank/DDBJ databases">
        <authorList>
            <person name="Allen C."/>
            <person name="Tagirdzhanova G."/>
        </authorList>
    </citation>
    <scope>NUCLEOTIDE SEQUENCE [LARGE SCALE GENOMIC DNA]</scope>
</reference>
<evidence type="ECO:0000313" key="6">
    <source>
        <dbReference type="Proteomes" id="UP001642482"/>
    </source>
</evidence>
<dbReference type="Gene3D" id="3.40.30.10">
    <property type="entry name" value="Glutaredoxin"/>
    <property type="match status" value="1"/>
</dbReference>
<dbReference type="EMBL" id="CAWUHD010000011">
    <property type="protein sequence ID" value="CAK7213429.1"/>
    <property type="molecule type" value="Genomic_DNA"/>
</dbReference>
<dbReference type="SUPFAM" id="SSF52833">
    <property type="entry name" value="Thioredoxin-like"/>
    <property type="match status" value="1"/>
</dbReference>
<dbReference type="InterPro" id="IPR013766">
    <property type="entry name" value="Thioredoxin_domain"/>
</dbReference>
<evidence type="ECO:0000256" key="2">
    <source>
        <dbReference type="ARBA" id="ARBA00023157"/>
    </source>
</evidence>
<dbReference type="PIRSF" id="PIRSF000077">
    <property type="entry name" value="Thioredoxin"/>
    <property type="match status" value="1"/>
</dbReference>
<dbReference type="CDD" id="cd02947">
    <property type="entry name" value="TRX_family"/>
    <property type="match status" value="1"/>
</dbReference>
<feature type="domain" description="Thioredoxin" evidence="4">
    <location>
        <begin position="1"/>
        <end position="109"/>
    </location>
</feature>
<keyword evidence="2" id="KW-1015">Disulfide bond</keyword>
<dbReference type="Pfam" id="PF00085">
    <property type="entry name" value="Thioredoxin"/>
    <property type="match status" value="1"/>
</dbReference>
<comment type="similarity">
    <text evidence="1 3">Belongs to the thioredoxin family.</text>
</comment>
<dbReference type="PROSITE" id="PS51352">
    <property type="entry name" value="THIOREDOXIN_2"/>
    <property type="match status" value="1"/>
</dbReference>
<dbReference type="InterPro" id="IPR005746">
    <property type="entry name" value="Thioredoxin"/>
</dbReference>
<evidence type="ECO:0000259" key="4">
    <source>
        <dbReference type="PROSITE" id="PS51352"/>
    </source>
</evidence>
<dbReference type="InterPro" id="IPR036249">
    <property type="entry name" value="Thioredoxin-like_sf"/>
</dbReference>
<dbReference type="InterPro" id="IPR017937">
    <property type="entry name" value="Thioredoxin_CS"/>
</dbReference>